<reference evidence="2 3" key="1">
    <citation type="submission" date="2024-10" db="EMBL/GenBank/DDBJ databases">
        <authorList>
            <person name="Kim D."/>
        </authorList>
    </citation>
    <scope>NUCLEOTIDE SEQUENCE [LARGE SCALE GENOMIC DNA]</scope>
    <source>
        <strain evidence="2">BH-2024</strain>
    </source>
</reference>
<comment type="caution">
    <text evidence="2">The sequence shown here is derived from an EMBL/GenBank/DDBJ whole genome shotgun (WGS) entry which is preliminary data.</text>
</comment>
<protein>
    <submittedName>
        <fullName evidence="2">Uncharacterized protein</fullName>
    </submittedName>
</protein>
<dbReference type="AlphaFoldDB" id="A0ABD2KUY2"/>
<evidence type="ECO:0000313" key="3">
    <source>
        <dbReference type="Proteomes" id="UP001620626"/>
    </source>
</evidence>
<dbReference type="PANTHER" id="PTHR10261">
    <property type="entry name" value="COATOMER SUBUNIT GAMMA"/>
    <property type="match status" value="1"/>
</dbReference>
<dbReference type="Proteomes" id="UP001620626">
    <property type="component" value="Unassembled WGS sequence"/>
</dbReference>
<keyword evidence="3" id="KW-1185">Reference proteome</keyword>
<evidence type="ECO:0000313" key="1">
    <source>
        <dbReference type="EMBL" id="KAL3077890.1"/>
    </source>
</evidence>
<evidence type="ECO:0000313" key="2">
    <source>
        <dbReference type="EMBL" id="KAL3106760.1"/>
    </source>
</evidence>
<accession>A0ABD2KUY2</accession>
<dbReference type="EMBL" id="JBICBT010001217">
    <property type="protein sequence ID" value="KAL3077890.1"/>
    <property type="molecule type" value="Genomic_DNA"/>
</dbReference>
<dbReference type="InterPro" id="IPR017106">
    <property type="entry name" value="Coatomer_gsu"/>
</dbReference>
<sequence>MRLRRIATARLTSASQSPELNSPAFQSPELNSPAFQLLGLKLSNPSAFQSLGLHFCVPIAGTQFSGIPIAGTQFFGIPITWTQTQQSSGIPITGFQLYAIPMTGTQDSTLRHSNLLTRPLRGLVQGPSAPLKIFCAKGTHSAASRPRTRTFGPLSNFLRQRTHSAASQPRSGAFGPLSNFLRQRYSLGRFAASGELASAVSVLQLFPSSPKPTLRFAAVRTLNRISMDYPQAVISCNVDLEQLISFHRHVGHHHSVENGCRGER</sequence>
<dbReference type="EMBL" id="JBICBT010000636">
    <property type="protein sequence ID" value="KAL3106760.1"/>
    <property type="molecule type" value="Genomic_DNA"/>
</dbReference>
<name>A0ABD2KUY2_9BILA</name>
<gene>
    <name evidence="2" type="ORF">niasHT_017815</name>
    <name evidence="1" type="ORF">niasHT_031269</name>
</gene>
<dbReference type="PANTHER" id="PTHR10261:SF0">
    <property type="entry name" value="COATOMER SUBUNIT GAMMA-2"/>
    <property type="match status" value="1"/>
</dbReference>
<proteinExistence type="predicted"/>
<organism evidence="2 3">
    <name type="scientific">Heterodera trifolii</name>
    <dbReference type="NCBI Taxonomy" id="157864"/>
    <lineage>
        <taxon>Eukaryota</taxon>
        <taxon>Metazoa</taxon>
        <taxon>Ecdysozoa</taxon>
        <taxon>Nematoda</taxon>
        <taxon>Chromadorea</taxon>
        <taxon>Rhabditida</taxon>
        <taxon>Tylenchina</taxon>
        <taxon>Tylenchomorpha</taxon>
        <taxon>Tylenchoidea</taxon>
        <taxon>Heteroderidae</taxon>
        <taxon>Heteroderinae</taxon>
        <taxon>Heterodera</taxon>
    </lineage>
</organism>